<keyword evidence="1" id="KW-0812">Transmembrane</keyword>
<proteinExistence type="predicted"/>
<keyword evidence="1" id="KW-0472">Membrane</keyword>
<organism evidence="2 3">
    <name type="scientific">Corchorus olitorius</name>
    <dbReference type="NCBI Taxonomy" id="93759"/>
    <lineage>
        <taxon>Eukaryota</taxon>
        <taxon>Viridiplantae</taxon>
        <taxon>Streptophyta</taxon>
        <taxon>Embryophyta</taxon>
        <taxon>Tracheophyta</taxon>
        <taxon>Spermatophyta</taxon>
        <taxon>Magnoliopsida</taxon>
        <taxon>eudicotyledons</taxon>
        <taxon>Gunneridae</taxon>
        <taxon>Pentapetalae</taxon>
        <taxon>rosids</taxon>
        <taxon>malvids</taxon>
        <taxon>Malvales</taxon>
        <taxon>Malvaceae</taxon>
        <taxon>Grewioideae</taxon>
        <taxon>Apeibeae</taxon>
        <taxon>Corchorus</taxon>
    </lineage>
</organism>
<evidence type="ECO:0000313" key="2">
    <source>
        <dbReference type="EMBL" id="OMO66686.1"/>
    </source>
</evidence>
<keyword evidence="3" id="KW-1185">Reference proteome</keyword>
<keyword evidence="1" id="KW-1133">Transmembrane helix</keyword>
<gene>
    <name evidence="2" type="ORF">COLO4_30454</name>
</gene>
<dbReference type="Proteomes" id="UP000187203">
    <property type="component" value="Unassembled WGS sequence"/>
</dbReference>
<dbReference type="AlphaFoldDB" id="A0A1R3H8V8"/>
<feature type="transmembrane region" description="Helical" evidence="1">
    <location>
        <begin position="12"/>
        <end position="30"/>
    </location>
</feature>
<accession>A0A1R3H8V8</accession>
<name>A0A1R3H8V8_9ROSI</name>
<reference evidence="3" key="1">
    <citation type="submission" date="2013-09" db="EMBL/GenBank/DDBJ databases">
        <title>Corchorus olitorius genome sequencing.</title>
        <authorList>
            <person name="Alam M."/>
            <person name="Haque M.S."/>
            <person name="Islam M.S."/>
            <person name="Emdad E.M."/>
            <person name="Islam M.M."/>
            <person name="Ahmed B."/>
            <person name="Halim A."/>
            <person name="Hossen Q.M.M."/>
            <person name="Hossain M.Z."/>
            <person name="Ahmed R."/>
            <person name="Khan M.M."/>
            <person name="Islam R."/>
            <person name="Rashid M.M."/>
            <person name="Khan S.A."/>
            <person name="Rahman M.S."/>
            <person name="Alam M."/>
            <person name="Yahiya A.S."/>
            <person name="Khan M.S."/>
            <person name="Azam M.S."/>
            <person name="Haque T."/>
            <person name="Lashkar M.Z.H."/>
            <person name="Akhand A.I."/>
            <person name="Morshed G."/>
            <person name="Roy S."/>
            <person name="Uddin K.S."/>
            <person name="Rabeya T."/>
            <person name="Hossain A.S."/>
            <person name="Chowdhury A."/>
            <person name="Snigdha A.R."/>
            <person name="Mortoza M.S."/>
            <person name="Matin S.A."/>
            <person name="Hoque S.M.E."/>
            <person name="Islam M.K."/>
            <person name="Roy D.K."/>
            <person name="Haider R."/>
            <person name="Moosa M.M."/>
            <person name="Elias S.M."/>
            <person name="Hasan A.M."/>
            <person name="Jahan S."/>
            <person name="Shafiuddin M."/>
            <person name="Mahmood N."/>
            <person name="Shommy N.S."/>
        </authorList>
    </citation>
    <scope>NUCLEOTIDE SEQUENCE [LARGE SCALE GENOMIC DNA]</scope>
    <source>
        <strain evidence="3">cv. O-4</strain>
    </source>
</reference>
<dbReference type="EMBL" id="AWUE01020729">
    <property type="protein sequence ID" value="OMO66686.1"/>
    <property type="molecule type" value="Genomic_DNA"/>
</dbReference>
<sequence>MEMKQLINFPKLFINLVLAMGFPWVTKIFGCKKFCIGGIAQVPKKRSLFMIAAS</sequence>
<protein>
    <submittedName>
        <fullName evidence="2">Uncharacterized protein</fullName>
    </submittedName>
</protein>
<evidence type="ECO:0000256" key="1">
    <source>
        <dbReference type="SAM" id="Phobius"/>
    </source>
</evidence>
<evidence type="ECO:0000313" key="3">
    <source>
        <dbReference type="Proteomes" id="UP000187203"/>
    </source>
</evidence>
<comment type="caution">
    <text evidence="2">The sequence shown here is derived from an EMBL/GenBank/DDBJ whole genome shotgun (WGS) entry which is preliminary data.</text>
</comment>